<protein>
    <submittedName>
        <fullName evidence="1">Uncharacterized protein</fullName>
    </submittedName>
</protein>
<accession>A0ACC1YH28</accession>
<gene>
    <name evidence="1" type="ORF">OWV82_006276</name>
</gene>
<keyword evidence="2" id="KW-1185">Reference proteome</keyword>
<dbReference type="Proteomes" id="UP001164539">
    <property type="component" value="Chromosome 3"/>
</dbReference>
<evidence type="ECO:0000313" key="1">
    <source>
        <dbReference type="EMBL" id="KAJ4722838.1"/>
    </source>
</evidence>
<proteinExistence type="predicted"/>
<name>A0ACC1YH28_MELAZ</name>
<dbReference type="EMBL" id="CM051396">
    <property type="protein sequence ID" value="KAJ4722838.1"/>
    <property type="molecule type" value="Genomic_DNA"/>
</dbReference>
<comment type="caution">
    <text evidence="1">The sequence shown here is derived from an EMBL/GenBank/DDBJ whole genome shotgun (WGS) entry which is preliminary data.</text>
</comment>
<organism evidence="1 2">
    <name type="scientific">Melia azedarach</name>
    <name type="common">Chinaberry tree</name>
    <dbReference type="NCBI Taxonomy" id="155640"/>
    <lineage>
        <taxon>Eukaryota</taxon>
        <taxon>Viridiplantae</taxon>
        <taxon>Streptophyta</taxon>
        <taxon>Embryophyta</taxon>
        <taxon>Tracheophyta</taxon>
        <taxon>Spermatophyta</taxon>
        <taxon>Magnoliopsida</taxon>
        <taxon>eudicotyledons</taxon>
        <taxon>Gunneridae</taxon>
        <taxon>Pentapetalae</taxon>
        <taxon>rosids</taxon>
        <taxon>malvids</taxon>
        <taxon>Sapindales</taxon>
        <taxon>Meliaceae</taxon>
        <taxon>Melia</taxon>
    </lineage>
</organism>
<evidence type="ECO:0000313" key="2">
    <source>
        <dbReference type="Proteomes" id="UP001164539"/>
    </source>
</evidence>
<sequence length="112" mass="11982">MSASSKSSSNLLKKSASASLLSIEMTPSPKISSGSTSSTSIATVAPCSSVSPKKSICIGLIFPPLSLLTVQAELMMADSFRYPSKRQRLMVNKCDSVCLEERYVEEINGEDN</sequence>
<reference evidence="1 2" key="1">
    <citation type="journal article" date="2023" name="Science">
        <title>Complex scaffold remodeling in plant triterpene biosynthesis.</title>
        <authorList>
            <person name="De La Pena R."/>
            <person name="Hodgson H."/>
            <person name="Liu J.C."/>
            <person name="Stephenson M.J."/>
            <person name="Martin A.C."/>
            <person name="Owen C."/>
            <person name="Harkess A."/>
            <person name="Leebens-Mack J."/>
            <person name="Jimenez L.E."/>
            <person name="Osbourn A."/>
            <person name="Sattely E.S."/>
        </authorList>
    </citation>
    <scope>NUCLEOTIDE SEQUENCE [LARGE SCALE GENOMIC DNA]</scope>
    <source>
        <strain evidence="2">cv. JPN11</strain>
        <tissue evidence="1">Leaf</tissue>
    </source>
</reference>